<evidence type="ECO:0000256" key="1">
    <source>
        <dbReference type="SAM" id="MobiDB-lite"/>
    </source>
</evidence>
<dbReference type="OrthoDB" id="6381961at2759"/>
<dbReference type="AlphaFoldDB" id="A0A5N5SJW0"/>
<dbReference type="SUPFAM" id="SSF48726">
    <property type="entry name" value="Immunoglobulin"/>
    <property type="match status" value="1"/>
</dbReference>
<evidence type="ECO:0000313" key="2">
    <source>
        <dbReference type="EMBL" id="KAB7494351.1"/>
    </source>
</evidence>
<evidence type="ECO:0000313" key="3">
    <source>
        <dbReference type="Proteomes" id="UP000326759"/>
    </source>
</evidence>
<accession>A0A5N5SJW0</accession>
<name>A0A5N5SJW0_9CRUS</name>
<keyword evidence="3" id="KW-1185">Reference proteome</keyword>
<dbReference type="CDD" id="cd00096">
    <property type="entry name" value="Ig"/>
    <property type="match status" value="1"/>
</dbReference>
<dbReference type="InterPro" id="IPR036179">
    <property type="entry name" value="Ig-like_dom_sf"/>
</dbReference>
<dbReference type="EMBL" id="SEYY01024172">
    <property type="protein sequence ID" value="KAB7494351.1"/>
    <property type="molecule type" value="Genomic_DNA"/>
</dbReference>
<sequence>MGNPEYKIHMLLTVRHLEEEDFGTYRCVAKNPRGETDGSIKVYNSGPPPTTTEVPSAKENVDEKQRFIDGNCRNKYPRYYFLYMLDMSFHIS</sequence>
<organism evidence="2 3">
    <name type="scientific">Armadillidium nasatum</name>
    <dbReference type="NCBI Taxonomy" id="96803"/>
    <lineage>
        <taxon>Eukaryota</taxon>
        <taxon>Metazoa</taxon>
        <taxon>Ecdysozoa</taxon>
        <taxon>Arthropoda</taxon>
        <taxon>Crustacea</taxon>
        <taxon>Multicrustacea</taxon>
        <taxon>Malacostraca</taxon>
        <taxon>Eumalacostraca</taxon>
        <taxon>Peracarida</taxon>
        <taxon>Isopoda</taxon>
        <taxon>Oniscidea</taxon>
        <taxon>Crinocheta</taxon>
        <taxon>Armadillidiidae</taxon>
        <taxon>Armadillidium</taxon>
    </lineage>
</organism>
<feature type="region of interest" description="Disordered" evidence="1">
    <location>
        <begin position="36"/>
        <end position="58"/>
    </location>
</feature>
<dbReference type="Proteomes" id="UP000326759">
    <property type="component" value="Unassembled WGS sequence"/>
</dbReference>
<gene>
    <name evidence="2" type="ORF">Anas_06305</name>
</gene>
<evidence type="ECO:0008006" key="4">
    <source>
        <dbReference type="Google" id="ProtNLM"/>
    </source>
</evidence>
<feature type="non-terminal residue" evidence="2">
    <location>
        <position position="92"/>
    </location>
</feature>
<dbReference type="Gene3D" id="2.60.40.10">
    <property type="entry name" value="Immunoglobulins"/>
    <property type="match status" value="1"/>
</dbReference>
<comment type="caution">
    <text evidence="2">The sequence shown here is derived from an EMBL/GenBank/DDBJ whole genome shotgun (WGS) entry which is preliminary data.</text>
</comment>
<reference evidence="2 3" key="1">
    <citation type="journal article" date="2019" name="PLoS Biol.">
        <title>Sex chromosomes control vertical transmission of feminizing Wolbachia symbionts in an isopod.</title>
        <authorList>
            <person name="Becking T."/>
            <person name="Chebbi M.A."/>
            <person name="Giraud I."/>
            <person name="Moumen B."/>
            <person name="Laverre T."/>
            <person name="Caubet Y."/>
            <person name="Peccoud J."/>
            <person name="Gilbert C."/>
            <person name="Cordaux R."/>
        </authorList>
    </citation>
    <scope>NUCLEOTIDE SEQUENCE [LARGE SCALE GENOMIC DNA]</scope>
    <source>
        <strain evidence="2">ANa2</strain>
        <tissue evidence="2">Whole body excluding digestive tract and cuticle</tissue>
    </source>
</reference>
<proteinExistence type="predicted"/>
<protein>
    <recommendedName>
        <fullName evidence="4">Immunoglobulin I-set domain-containing protein</fullName>
    </recommendedName>
</protein>
<dbReference type="InterPro" id="IPR013783">
    <property type="entry name" value="Ig-like_fold"/>
</dbReference>